<feature type="domain" description="AMP-binding enzyme C-terminal" evidence="5">
    <location>
        <begin position="417"/>
        <end position="495"/>
    </location>
</feature>
<dbReference type="InterPro" id="IPR025110">
    <property type="entry name" value="AMP-bd_C"/>
</dbReference>
<comment type="caution">
    <text evidence="6">The sequence shown here is derived from an EMBL/GenBank/DDBJ whole genome shotgun (WGS) entry which is preliminary data.</text>
</comment>
<reference evidence="7" key="1">
    <citation type="journal article" date="2019" name="Int. J. Syst. Evol. Microbiol.">
        <title>The Global Catalogue of Microorganisms (GCM) 10K type strain sequencing project: providing services to taxonomists for standard genome sequencing and annotation.</title>
        <authorList>
            <consortium name="The Broad Institute Genomics Platform"/>
            <consortium name="The Broad Institute Genome Sequencing Center for Infectious Disease"/>
            <person name="Wu L."/>
            <person name="Ma J."/>
        </authorList>
    </citation>
    <scope>NUCLEOTIDE SEQUENCE [LARGE SCALE GENOMIC DNA]</scope>
    <source>
        <strain evidence="7">JCM 17933</strain>
    </source>
</reference>
<dbReference type="PROSITE" id="PS00455">
    <property type="entry name" value="AMP_BINDING"/>
    <property type="match status" value="1"/>
</dbReference>
<dbReference type="EMBL" id="BAABHF010000007">
    <property type="protein sequence ID" value="GAA4482296.1"/>
    <property type="molecule type" value="Genomic_DNA"/>
</dbReference>
<dbReference type="Pfam" id="PF13193">
    <property type="entry name" value="AMP-binding_C"/>
    <property type="match status" value="1"/>
</dbReference>
<protein>
    <submittedName>
        <fullName evidence="6">Acyl-CoA synthetase</fullName>
    </submittedName>
</protein>
<comment type="similarity">
    <text evidence="1">Belongs to the ATP-dependent AMP-binding enzyme family.</text>
</comment>
<evidence type="ECO:0000259" key="5">
    <source>
        <dbReference type="Pfam" id="PF13193"/>
    </source>
</evidence>
<dbReference type="PANTHER" id="PTHR43201:SF5">
    <property type="entry name" value="MEDIUM-CHAIN ACYL-COA LIGASE ACSF2, MITOCHONDRIAL"/>
    <property type="match status" value="1"/>
</dbReference>
<dbReference type="InterPro" id="IPR020845">
    <property type="entry name" value="AMP-binding_CS"/>
</dbReference>
<feature type="domain" description="AMP-dependent synthetase/ligase" evidence="4">
    <location>
        <begin position="10"/>
        <end position="354"/>
    </location>
</feature>
<dbReference type="SUPFAM" id="SSF56801">
    <property type="entry name" value="Acetyl-CoA synthetase-like"/>
    <property type="match status" value="1"/>
</dbReference>
<evidence type="ECO:0000256" key="3">
    <source>
        <dbReference type="SAM" id="MobiDB-lite"/>
    </source>
</evidence>
<evidence type="ECO:0000256" key="2">
    <source>
        <dbReference type="ARBA" id="ARBA00022598"/>
    </source>
</evidence>
<keyword evidence="7" id="KW-1185">Reference proteome</keyword>
<dbReference type="RefSeq" id="WP_345456096.1">
    <property type="nucleotide sequence ID" value="NZ_BAABHF010000007.1"/>
</dbReference>
<feature type="region of interest" description="Disordered" evidence="3">
    <location>
        <begin position="507"/>
        <end position="536"/>
    </location>
</feature>
<evidence type="ECO:0000256" key="1">
    <source>
        <dbReference type="ARBA" id="ARBA00006432"/>
    </source>
</evidence>
<gene>
    <name evidence="6" type="ORF">GCM10023191_002320</name>
</gene>
<dbReference type="InterPro" id="IPR042099">
    <property type="entry name" value="ANL_N_sf"/>
</dbReference>
<organism evidence="6 7">
    <name type="scientific">Actinoallomurus oryzae</name>
    <dbReference type="NCBI Taxonomy" id="502180"/>
    <lineage>
        <taxon>Bacteria</taxon>
        <taxon>Bacillati</taxon>
        <taxon>Actinomycetota</taxon>
        <taxon>Actinomycetes</taxon>
        <taxon>Streptosporangiales</taxon>
        <taxon>Thermomonosporaceae</taxon>
        <taxon>Actinoallomurus</taxon>
    </lineage>
</organism>
<name>A0ABP8P8Q1_9ACTN</name>
<dbReference type="PANTHER" id="PTHR43201">
    <property type="entry name" value="ACYL-COA SYNTHETASE"/>
    <property type="match status" value="1"/>
</dbReference>
<accession>A0ABP8P8Q1</accession>
<sequence length="536" mass="57000">MSAGPDVTEAGRPAIIMGDRCLSYGELDGQVTRLAHALRSWMRPGERLCLLLETCPEYLVTCLAAARAGIDYTPVNVQLTPAEAAYIINDSGARVVVASAGAASLAAAVVELTPQVRERLVVGGPLDGHLPFERALDARPADPFVTPAPGRAVVYSSGTTGRPKGILPARPPAADARDWFESLLSGHLGVTPDSVTLTPGPLYHGAPLRWSLATLGLGATLVLLPRFERRVLLETIERHGVTQVQLVPAMMLRVLKLPPEVRAGYDLSTLVAVMHTAAPCPREVKAAWIDWLGELVWDVYTCSEGFGHVLISAAEWRERPGSVGRPVDCEIHACDADGNVLPPGKEGVLWYSGERGAPVTRPIRYHDAPEKTAALYDDRGWATVGDIGHVDEHGYVHLTDRGADVIVAGGVNIYPRETEDALLAHPAVADAAVIGAPDPLMGERVRAVVEPVDPALAGPRLAADLLAFCRTRIAGFKCPRDLEFVDRLPRGADGKLRRQLLRDAHRAAATRNPAPGAGLIAGPVDVGGPAAMTPGE</sequence>
<dbReference type="InterPro" id="IPR045851">
    <property type="entry name" value="AMP-bd_C_sf"/>
</dbReference>
<keyword evidence="2" id="KW-0436">Ligase</keyword>
<evidence type="ECO:0000313" key="6">
    <source>
        <dbReference type="EMBL" id="GAA4482296.1"/>
    </source>
</evidence>
<proteinExistence type="inferred from homology"/>
<evidence type="ECO:0000259" key="4">
    <source>
        <dbReference type="Pfam" id="PF00501"/>
    </source>
</evidence>
<dbReference type="Pfam" id="PF00501">
    <property type="entry name" value="AMP-binding"/>
    <property type="match status" value="1"/>
</dbReference>
<dbReference type="Gene3D" id="3.30.300.30">
    <property type="match status" value="1"/>
</dbReference>
<dbReference type="Gene3D" id="3.40.50.12780">
    <property type="entry name" value="N-terminal domain of ligase-like"/>
    <property type="match status" value="1"/>
</dbReference>
<evidence type="ECO:0000313" key="7">
    <source>
        <dbReference type="Proteomes" id="UP001500503"/>
    </source>
</evidence>
<dbReference type="Proteomes" id="UP001500503">
    <property type="component" value="Unassembled WGS sequence"/>
</dbReference>
<dbReference type="InterPro" id="IPR000873">
    <property type="entry name" value="AMP-dep_synth/lig_dom"/>
</dbReference>